<dbReference type="EMBL" id="CM055746">
    <property type="protein sequence ID" value="KAJ7996903.1"/>
    <property type="molecule type" value="Genomic_DNA"/>
</dbReference>
<organism evidence="1 2">
    <name type="scientific">Dallia pectoralis</name>
    <name type="common">Alaska blackfish</name>
    <dbReference type="NCBI Taxonomy" id="75939"/>
    <lineage>
        <taxon>Eukaryota</taxon>
        <taxon>Metazoa</taxon>
        <taxon>Chordata</taxon>
        <taxon>Craniata</taxon>
        <taxon>Vertebrata</taxon>
        <taxon>Euteleostomi</taxon>
        <taxon>Actinopterygii</taxon>
        <taxon>Neopterygii</taxon>
        <taxon>Teleostei</taxon>
        <taxon>Protacanthopterygii</taxon>
        <taxon>Esociformes</taxon>
        <taxon>Umbridae</taxon>
        <taxon>Dallia</taxon>
    </lineage>
</organism>
<evidence type="ECO:0000313" key="1">
    <source>
        <dbReference type="EMBL" id="KAJ7996903.1"/>
    </source>
</evidence>
<proteinExistence type="predicted"/>
<gene>
    <name evidence="1" type="ORF">DPEC_G00223330</name>
</gene>
<comment type="caution">
    <text evidence="1">The sequence shown here is derived from an EMBL/GenBank/DDBJ whole genome shotgun (WGS) entry which is preliminary data.</text>
</comment>
<name>A0ACC2G064_DALPE</name>
<keyword evidence="2" id="KW-1185">Reference proteome</keyword>
<dbReference type="Proteomes" id="UP001157502">
    <property type="component" value="Chromosome 19"/>
</dbReference>
<evidence type="ECO:0000313" key="2">
    <source>
        <dbReference type="Proteomes" id="UP001157502"/>
    </source>
</evidence>
<protein>
    <submittedName>
        <fullName evidence="1">Uncharacterized protein</fullName>
    </submittedName>
</protein>
<reference evidence="1" key="1">
    <citation type="submission" date="2021-05" db="EMBL/GenBank/DDBJ databases">
        <authorList>
            <person name="Pan Q."/>
            <person name="Jouanno E."/>
            <person name="Zahm M."/>
            <person name="Klopp C."/>
            <person name="Cabau C."/>
            <person name="Louis A."/>
            <person name="Berthelot C."/>
            <person name="Parey E."/>
            <person name="Roest Crollius H."/>
            <person name="Montfort J."/>
            <person name="Robinson-Rechavi M."/>
            <person name="Bouchez O."/>
            <person name="Lampietro C."/>
            <person name="Lopez Roques C."/>
            <person name="Donnadieu C."/>
            <person name="Postlethwait J."/>
            <person name="Bobe J."/>
            <person name="Dillon D."/>
            <person name="Chandos A."/>
            <person name="von Hippel F."/>
            <person name="Guiguen Y."/>
        </authorList>
    </citation>
    <scope>NUCLEOTIDE SEQUENCE</scope>
    <source>
        <strain evidence="1">YG-Jan2019</strain>
    </source>
</reference>
<sequence length="94" mass="9942">MSLSRVNGGGASTVAFKMLLSRSSRSQCRAFPRRDVSVKTALFARAFGSSSRIQVKRPSDTANHLEITTDGSRSAAGLSSGFSVAFPFPQKGST</sequence>
<accession>A0ACC2G064</accession>